<feature type="transmembrane region" description="Helical" evidence="6">
    <location>
        <begin position="431"/>
        <end position="455"/>
    </location>
</feature>
<name>A0A0S4QTT5_9ACTN</name>
<feature type="region of interest" description="Disordered" evidence="5">
    <location>
        <begin position="272"/>
        <end position="292"/>
    </location>
</feature>
<evidence type="ECO:0000313" key="8">
    <source>
        <dbReference type="EMBL" id="CUU58510.1"/>
    </source>
</evidence>
<evidence type="ECO:0000256" key="4">
    <source>
        <dbReference type="ARBA" id="ARBA00023136"/>
    </source>
</evidence>
<dbReference type="GO" id="GO:0005886">
    <property type="term" value="C:plasma membrane"/>
    <property type="evidence" value="ECO:0007669"/>
    <property type="project" value="UniProtKB-SubCell"/>
</dbReference>
<feature type="transmembrane region" description="Helical" evidence="6">
    <location>
        <begin position="461"/>
        <end position="480"/>
    </location>
</feature>
<organism evidence="8 9">
    <name type="scientific">Parafrankia irregularis</name>
    <dbReference type="NCBI Taxonomy" id="795642"/>
    <lineage>
        <taxon>Bacteria</taxon>
        <taxon>Bacillati</taxon>
        <taxon>Actinomycetota</taxon>
        <taxon>Actinomycetes</taxon>
        <taxon>Frankiales</taxon>
        <taxon>Frankiaceae</taxon>
        <taxon>Parafrankia</taxon>
    </lineage>
</organism>
<evidence type="ECO:0000256" key="3">
    <source>
        <dbReference type="ARBA" id="ARBA00022989"/>
    </source>
</evidence>
<dbReference type="Gene3D" id="1.20.1250.20">
    <property type="entry name" value="MFS general substrate transporter like domains"/>
    <property type="match status" value="2"/>
</dbReference>
<dbReference type="InterPro" id="IPR011701">
    <property type="entry name" value="MFS"/>
</dbReference>
<dbReference type="PANTHER" id="PTHR23518">
    <property type="entry name" value="C-METHYLTRANSFERASE"/>
    <property type="match status" value="1"/>
</dbReference>
<feature type="region of interest" description="Disordered" evidence="5">
    <location>
        <begin position="1"/>
        <end position="22"/>
    </location>
</feature>
<dbReference type="InterPro" id="IPR036259">
    <property type="entry name" value="MFS_trans_sf"/>
</dbReference>
<proteinExistence type="predicted"/>
<keyword evidence="3 6" id="KW-1133">Transmembrane helix</keyword>
<dbReference type="PROSITE" id="PS50850">
    <property type="entry name" value="MFS"/>
    <property type="match status" value="1"/>
</dbReference>
<keyword evidence="9" id="KW-1185">Reference proteome</keyword>
<feature type="transmembrane region" description="Helical" evidence="6">
    <location>
        <begin position="340"/>
        <end position="363"/>
    </location>
</feature>
<dbReference type="AlphaFoldDB" id="A0A0S4QTT5"/>
<feature type="transmembrane region" description="Helical" evidence="6">
    <location>
        <begin position="405"/>
        <end position="424"/>
    </location>
</feature>
<dbReference type="Pfam" id="PF07690">
    <property type="entry name" value="MFS_1"/>
    <property type="match status" value="1"/>
</dbReference>
<keyword evidence="4 6" id="KW-0472">Membrane</keyword>
<dbReference type="SUPFAM" id="SSF103473">
    <property type="entry name" value="MFS general substrate transporter"/>
    <property type="match status" value="1"/>
</dbReference>
<evidence type="ECO:0000256" key="6">
    <source>
        <dbReference type="SAM" id="Phobius"/>
    </source>
</evidence>
<evidence type="ECO:0000256" key="1">
    <source>
        <dbReference type="ARBA" id="ARBA00004651"/>
    </source>
</evidence>
<dbReference type="CDD" id="cd17370">
    <property type="entry name" value="MFS_MJ1317_like"/>
    <property type="match status" value="1"/>
</dbReference>
<dbReference type="GO" id="GO:0022857">
    <property type="term" value="F:transmembrane transporter activity"/>
    <property type="evidence" value="ECO:0007669"/>
    <property type="project" value="InterPro"/>
</dbReference>
<evidence type="ECO:0000259" key="7">
    <source>
        <dbReference type="PROSITE" id="PS50850"/>
    </source>
</evidence>
<sequence length="498" mass="50497">MVARRPGLARVSGGVAMGGPGARRSELCTGQGGSIVYTVSPSPVGKDADDVAADADEEPGGTPAIRNPATDGEPAAARRGRLRGVGPTVVLLGLTSLLTDLSTEMVTAVLPLYLVERLGFTPFQYGLANGLYQGASAVSRLVSGFVSDRFHRHRDVAATGYAMSAAAKVVLAAGGVSPGTLSGALAADQIGKGLRTAPRDAMLSLSAPASRLGFAFGLHRAMDTVGAMLGPFVAFALLAVSPGSYDLVFVLSACIGLVGVAVIVLLVRPPSARPSARPARPTAPGRGAGRAPSAGATFGLLRAPGYRRLACVGVGLALCTIGDGFVYLRLEQRLDFAMAYFPLLAAGVYCVYLVLALPLGLLADAVGRGRVFVGGYLALSGVYLVLCFAQPGMLGLIAVLVMMGAYYAATDGVLAAAASALIPAELRTGGLALVQTGVALAQLAGSVAFGALWTWRGPDTAFRWAVLAGLIAIVLAVVALRGAGGGRRTAGPARVRTG</sequence>
<feature type="compositionally biased region" description="Acidic residues" evidence="5">
    <location>
        <begin position="50"/>
        <end position="59"/>
    </location>
</feature>
<comment type="subcellular location">
    <subcellularLocation>
        <location evidence="1">Cell membrane</location>
        <topology evidence="1">Multi-pass membrane protein</topology>
    </subcellularLocation>
</comment>
<dbReference type="EMBL" id="FAOZ01000020">
    <property type="protein sequence ID" value="CUU58510.1"/>
    <property type="molecule type" value="Genomic_DNA"/>
</dbReference>
<keyword evidence="2 6" id="KW-0812">Transmembrane</keyword>
<reference evidence="9" key="1">
    <citation type="submission" date="2015-11" db="EMBL/GenBank/DDBJ databases">
        <authorList>
            <person name="Varghese N."/>
        </authorList>
    </citation>
    <scope>NUCLEOTIDE SEQUENCE [LARGE SCALE GENOMIC DNA]</scope>
    <source>
        <strain evidence="9">DSM 45899</strain>
    </source>
</reference>
<feature type="transmembrane region" description="Helical" evidence="6">
    <location>
        <begin position="247"/>
        <end position="267"/>
    </location>
</feature>
<protein>
    <submittedName>
        <fullName evidence="8">Sugar phosphate permease</fullName>
    </submittedName>
</protein>
<feature type="transmembrane region" description="Helical" evidence="6">
    <location>
        <begin position="309"/>
        <end position="328"/>
    </location>
</feature>
<evidence type="ECO:0000313" key="9">
    <source>
        <dbReference type="Proteomes" id="UP000198802"/>
    </source>
</evidence>
<evidence type="ECO:0000256" key="2">
    <source>
        <dbReference type="ARBA" id="ARBA00022692"/>
    </source>
</evidence>
<dbReference type="PANTHER" id="PTHR23518:SF2">
    <property type="entry name" value="MAJOR FACILITATOR SUPERFAMILY TRANSPORTER"/>
    <property type="match status" value="1"/>
</dbReference>
<feature type="region of interest" description="Disordered" evidence="5">
    <location>
        <begin position="42"/>
        <end position="79"/>
    </location>
</feature>
<feature type="domain" description="Major facilitator superfamily (MFS) profile" evidence="7">
    <location>
        <begin position="88"/>
        <end position="484"/>
    </location>
</feature>
<evidence type="ECO:0000256" key="5">
    <source>
        <dbReference type="SAM" id="MobiDB-lite"/>
    </source>
</evidence>
<feature type="transmembrane region" description="Helical" evidence="6">
    <location>
        <begin position="375"/>
        <end position="399"/>
    </location>
</feature>
<dbReference type="Proteomes" id="UP000198802">
    <property type="component" value="Unassembled WGS sequence"/>
</dbReference>
<dbReference type="InterPro" id="IPR020846">
    <property type="entry name" value="MFS_dom"/>
</dbReference>
<accession>A0A0S4QTT5</accession>
<feature type="transmembrane region" description="Helical" evidence="6">
    <location>
        <begin position="221"/>
        <end position="241"/>
    </location>
</feature>
<gene>
    <name evidence="8" type="ORF">Ga0074812_1208</name>
</gene>